<proteinExistence type="predicted"/>
<feature type="domain" description="HTH lacI-type" evidence="4">
    <location>
        <begin position="14"/>
        <end position="63"/>
    </location>
</feature>
<dbReference type="PANTHER" id="PTHR30146:SF109">
    <property type="entry name" value="HTH-TYPE TRANSCRIPTIONAL REGULATOR GALS"/>
    <property type="match status" value="1"/>
</dbReference>
<evidence type="ECO:0000313" key="5">
    <source>
        <dbReference type="EMBL" id="HIZ34922.1"/>
    </source>
</evidence>
<dbReference type="AlphaFoldDB" id="A0A9D2ECR7"/>
<dbReference type="PROSITE" id="PS50932">
    <property type="entry name" value="HTH_LACI_2"/>
    <property type="match status" value="1"/>
</dbReference>
<dbReference type="InterPro" id="IPR028082">
    <property type="entry name" value="Peripla_BP_I"/>
</dbReference>
<keyword evidence="1" id="KW-0805">Transcription regulation</keyword>
<dbReference type="Proteomes" id="UP000824037">
    <property type="component" value="Unassembled WGS sequence"/>
</dbReference>
<keyword evidence="3" id="KW-0804">Transcription</keyword>
<dbReference type="Gene3D" id="3.40.50.2300">
    <property type="match status" value="2"/>
</dbReference>
<reference evidence="5" key="2">
    <citation type="submission" date="2021-04" db="EMBL/GenBank/DDBJ databases">
        <authorList>
            <person name="Gilroy R."/>
        </authorList>
    </citation>
    <scope>NUCLEOTIDE SEQUENCE</scope>
    <source>
        <strain evidence="5">ChiGjej4B4-7305</strain>
    </source>
</reference>
<sequence>MARKRADELGVAAVAKRAGVSTATVSNTLNRPHMVSPATQARVLAAIEELQFVPNRSASALRSGTGKLIGLIVPDIMNPFYAAIAKAVAHSARTRGYVTGLCVSDDDAEIELEHIRMLAEQRAAGAIVVPLAADTSRLARLRLVGAHPVLVDRRWPVADGCSVAIDDERGGFLAVEHLLSSRTGRVVVVNGPREIPQCVERETGARQAIAAEGGDSSALTVVEVPEMTIEGGLRAAEQIAADPPAGIFCTNDQLALGVIRGLVGAGLGVPEDVAVVGYGDLALATESMVPLTSVRQPKDVLGRSAVDLLLAEIESAGSHAHEARLLEPSMVVRASAP</sequence>
<evidence type="ECO:0000313" key="6">
    <source>
        <dbReference type="Proteomes" id="UP000824037"/>
    </source>
</evidence>
<evidence type="ECO:0000256" key="3">
    <source>
        <dbReference type="ARBA" id="ARBA00023163"/>
    </source>
</evidence>
<dbReference type="Pfam" id="PF00356">
    <property type="entry name" value="LacI"/>
    <property type="match status" value="1"/>
</dbReference>
<protein>
    <submittedName>
        <fullName evidence="5">Substrate-binding domain-containing protein</fullName>
    </submittedName>
</protein>
<dbReference type="CDD" id="cd01392">
    <property type="entry name" value="HTH_LacI"/>
    <property type="match status" value="1"/>
</dbReference>
<dbReference type="Gene3D" id="1.10.260.40">
    <property type="entry name" value="lambda repressor-like DNA-binding domains"/>
    <property type="match status" value="1"/>
</dbReference>
<evidence type="ECO:0000256" key="2">
    <source>
        <dbReference type="ARBA" id="ARBA00023125"/>
    </source>
</evidence>
<dbReference type="InterPro" id="IPR010982">
    <property type="entry name" value="Lambda_DNA-bd_dom_sf"/>
</dbReference>
<comment type="caution">
    <text evidence="5">The sequence shown here is derived from an EMBL/GenBank/DDBJ whole genome shotgun (WGS) entry which is preliminary data.</text>
</comment>
<keyword evidence="2" id="KW-0238">DNA-binding</keyword>
<dbReference type="InterPro" id="IPR046335">
    <property type="entry name" value="LacI/GalR-like_sensor"/>
</dbReference>
<name>A0A9D2ECR7_9MICO</name>
<gene>
    <name evidence="5" type="ORF">H9815_04025</name>
</gene>
<evidence type="ECO:0000259" key="4">
    <source>
        <dbReference type="PROSITE" id="PS50932"/>
    </source>
</evidence>
<evidence type="ECO:0000256" key="1">
    <source>
        <dbReference type="ARBA" id="ARBA00023015"/>
    </source>
</evidence>
<dbReference type="SUPFAM" id="SSF47413">
    <property type="entry name" value="lambda repressor-like DNA-binding domains"/>
    <property type="match status" value="1"/>
</dbReference>
<accession>A0A9D2ECR7</accession>
<dbReference type="SMART" id="SM00354">
    <property type="entry name" value="HTH_LACI"/>
    <property type="match status" value="1"/>
</dbReference>
<dbReference type="Pfam" id="PF13377">
    <property type="entry name" value="Peripla_BP_3"/>
    <property type="match status" value="1"/>
</dbReference>
<reference evidence="5" key="1">
    <citation type="journal article" date="2021" name="PeerJ">
        <title>Extensive microbial diversity within the chicken gut microbiome revealed by metagenomics and culture.</title>
        <authorList>
            <person name="Gilroy R."/>
            <person name="Ravi A."/>
            <person name="Getino M."/>
            <person name="Pursley I."/>
            <person name="Horton D.L."/>
            <person name="Alikhan N.F."/>
            <person name="Baker D."/>
            <person name="Gharbi K."/>
            <person name="Hall N."/>
            <person name="Watson M."/>
            <person name="Adriaenssens E.M."/>
            <person name="Foster-Nyarko E."/>
            <person name="Jarju S."/>
            <person name="Secka A."/>
            <person name="Antonio M."/>
            <person name="Oren A."/>
            <person name="Chaudhuri R.R."/>
            <person name="La Ragione R."/>
            <person name="Hildebrand F."/>
            <person name="Pallen M.J."/>
        </authorList>
    </citation>
    <scope>NUCLEOTIDE SEQUENCE</scope>
    <source>
        <strain evidence="5">ChiGjej4B4-7305</strain>
    </source>
</reference>
<dbReference type="GO" id="GO:0003700">
    <property type="term" value="F:DNA-binding transcription factor activity"/>
    <property type="evidence" value="ECO:0007669"/>
    <property type="project" value="TreeGrafter"/>
</dbReference>
<organism evidence="5 6">
    <name type="scientific">Candidatus Ruania gallistercoris</name>
    <dbReference type="NCBI Taxonomy" id="2838746"/>
    <lineage>
        <taxon>Bacteria</taxon>
        <taxon>Bacillati</taxon>
        <taxon>Actinomycetota</taxon>
        <taxon>Actinomycetes</taxon>
        <taxon>Micrococcales</taxon>
        <taxon>Ruaniaceae</taxon>
        <taxon>Ruania</taxon>
    </lineage>
</organism>
<dbReference type="GO" id="GO:0000976">
    <property type="term" value="F:transcription cis-regulatory region binding"/>
    <property type="evidence" value="ECO:0007669"/>
    <property type="project" value="TreeGrafter"/>
</dbReference>
<dbReference type="PANTHER" id="PTHR30146">
    <property type="entry name" value="LACI-RELATED TRANSCRIPTIONAL REPRESSOR"/>
    <property type="match status" value="1"/>
</dbReference>
<dbReference type="EMBL" id="DXBY01000065">
    <property type="protein sequence ID" value="HIZ34922.1"/>
    <property type="molecule type" value="Genomic_DNA"/>
</dbReference>
<dbReference type="CDD" id="cd06293">
    <property type="entry name" value="PBP1_LacI-like"/>
    <property type="match status" value="1"/>
</dbReference>
<dbReference type="SUPFAM" id="SSF53822">
    <property type="entry name" value="Periplasmic binding protein-like I"/>
    <property type="match status" value="1"/>
</dbReference>
<dbReference type="InterPro" id="IPR000843">
    <property type="entry name" value="HTH_LacI"/>
</dbReference>